<evidence type="ECO:0000256" key="1">
    <source>
        <dbReference type="ARBA" id="ARBA00004141"/>
    </source>
</evidence>
<feature type="transmembrane region" description="Helical" evidence="6">
    <location>
        <begin position="46"/>
        <end position="72"/>
    </location>
</feature>
<evidence type="ECO:0000313" key="8">
    <source>
        <dbReference type="Proteomes" id="UP000593565"/>
    </source>
</evidence>
<name>A0A7J6ABQ2_AMEME</name>
<dbReference type="GO" id="GO:0042995">
    <property type="term" value="C:cell projection"/>
    <property type="evidence" value="ECO:0007669"/>
    <property type="project" value="TreeGrafter"/>
</dbReference>
<protein>
    <submittedName>
        <fullName evidence="7">Uncharacterized protein</fullName>
    </submittedName>
</protein>
<evidence type="ECO:0000256" key="5">
    <source>
        <dbReference type="ARBA" id="ARBA00023136"/>
    </source>
</evidence>
<evidence type="ECO:0000256" key="4">
    <source>
        <dbReference type="ARBA" id="ARBA00022989"/>
    </source>
</evidence>
<dbReference type="AlphaFoldDB" id="A0A7J6ABQ2"/>
<keyword evidence="2" id="KW-0813">Transport</keyword>
<dbReference type="EMBL" id="JAAGNN010000016">
    <property type="protein sequence ID" value="KAF4079201.1"/>
    <property type="molecule type" value="Genomic_DNA"/>
</dbReference>
<dbReference type="PROSITE" id="PS50267">
    <property type="entry name" value="NA_NEUROTRAN_SYMP_3"/>
    <property type="match status" value="1"/>
</dbReference>
<dbReference type="PANTHER" id="PTHR11616">
    <property type="entry name" value="SODIUM/CHLORIDE DEPENDENT TRANSPORTER"/>
    <property type="match status" value="1"/>
</dbReference>
<sequence>MIGFRPWPHMKFCWKYVTPVICIGTFVFSMVKYTPLKLNNLYEYPWWGYALGGFFTLSSTMLVPLWMVYAFCKTPGSISQRMKTLCTPAEDLPNAKSPKGVLTFCTFETFKDLQTLRQHSKVNV</sequence>
<evidence type="ECO:0000256" key="3">
    <source>
        <dbReference type="ARBA" id="ARBA00022692"/>
    </source>
</evidence>
<gene>
    <name evidence="7" type="ORF">AMELA_G00190100</name>
</gene>
<comment type="caution">
    <text evidence="7">The sequence shown here is derived from an EMBL/GenBank/DDBJ whole genome shotgun (WGS) entry which is preliminary data.</text>
</comment>
<organism evidence="7 8">
    <name type="scientific">Ameiurus melas</name>
    <name type="common">Black bullhead</name>
    <name type="synonym">Silurus melas</name>
    <dbReference type="NCBI Taxonomy" id="219545"/>
    <lineage>
        <taxon>Eukaryota</taxon>
        <taxon>Metazoa</taxon>
        <taxon>Chordata</taxon>
        <taxon>Craniata</taxon>
        <taxon>Vertebrata</taxon>
        <taxon>Euteleostomi</taxon>
        <taxon>Actinopterygii</taxon>
        <taxon>Neopterygii</taxon>
        <taxon>Teleostei</taxon>
        <taxon>Ostariophysi</taxon>
        <taxon>Siluriformes</taxon>
        <taxon>Ictaluridae</taxon>
        <taxon>Ameiurus</taxon>
    </lineage>
</organism>
<dbReference type="InterPro" id="IPR000175">
    <property type="entry name" value="Na/ntran_symport"/>
</dbReference>
<dbReference type="PANTHER" id="PTHR11616:SF249">
    <property type="entry name" value="SOLUTE CARRIER FAMILY 6 MEMBER 22, TANDEM DUPLICATE 2 ISOFORM X2-RELATED"/>
    <property type="match status" value="1"/>
</dbReference>
<evidence type="ECO:0000256" key="6">
    <source>
        <dbReference type="SAM" id="Phobius"/>
    </source>
</evidence>
<evidence type="ECO:0000313" key="7">
    <source>
        <dbReference type="EMBL" id="KAF4079201.1"/>
    </source>
</evidence>
<accession>A0A7J6ABQ2</accession>
<keyword evidence="5 6" id="KW-0472">Membrane</keyword>
<keyword evidence="8" id="KW-1185">Reference proteome</keyword>
<comment type="subcellular location">
    <subcellularLocation>
        <location evidence="1">Membrane</location>
        <topology evidence="1">Multi-pass membrane protein</topology>
    </subcellularLocation>
</comment>
<dbReference type="Pfam" id="PF00209">
    <property type="entry name" value="SNF"/>
    <property type="match status" value="1"/>
</dbReference>
<dbReference type="Proteomes" id="UP000593565">
    <property type="component" value="Unassembled WGS sequence"/>
</dbReference>
<dbReference type="GO" id="GO:0005332">
    <property type="term" value="F:gamma-aminobutyric acid:sodium:chloride symporter activity"/>
    <property type="evidence" value="ECO:0007669"/>
    <property type="project" value="TreeGrafter"/>
</dbReference>
<feature type="transmembrane region" description="Helical" evidence="6">
    <location>
        <begin position="12"/>
        <end position="34"/>
    </location>
</feature>
<proteinExistence type="predicted"/>
<keyword evidence="4 6" id="KW-1133">Transmembrane helix</keyword>
<reference evidence="7 8" key="1">
    <citation type="submission" date="2020-02" db="EMBL/GenBank/DDBJ databases">
        <title>A chromosome-scale genome assembly of the black bullhead catfish (Ameiurus melas).</title>
        <authorList>
            <person name="Wen M."/>
            <person name="Zham M."/>
            <person name="Cabau C."/>
            <person name="Klopp C."/>
            <person name="Donnadieu C."/>
            <person name="Roques C."/>
            <person name="Bouchez O."/>
            <person name="Lampietro C."/>
            <person name="Jouanno E."/>
            <person name="Herpin A."/>
            <person name="Louis A."/>
            <person name="Berthelot C."/>
            <person name="Parey E."/>
            <person name="Roest-Crollius H."/>
            <person name="Braasch I."/>
            <person name="Postlethwait J."/>
            <person name="Robinson-Rechavi M."/>
            <person name="Echchiki A."/>
            <person name="Begum T."/>
            <person name="Montfort J."/>
            <person name="Schartl M."/>
            <person name="Bobe J."/>
            <person name="Guiguen Y."/>
        </authorList>
    </citation>
    <scope>NUCLEOTIDE SEQUENCE [LARGE SCALE GENOMIC DNA]</scope>
    <source>
        <strain evidence="7">M_S1</strain>
        <tissue evidence="7">Blood</tissue>
    </source>
</reference>
<dbReference type="SUPFAM" id="SSF161070">
    <property type="entry name" value="SNF-like"/>
    <property type="match status" value="1"/>
</dbReference>
<dbReference type="InterPro" id="IPR037272">
    <property type="entry name" value="SNS_sf"/>
</dbReference>
<keyword evidence="3 6" id="KW-0812">Transmembrane</keyword>
<evidence type="ECO:0000256" key="2">
    <source>
        <dbReference type="ARBA" id="ARBA00022448"/>
    </source>
</evidence>
<dbReference type="GO" id="GO:0005886">
    <property type="term" value="C:plasma membrane"/>
    <property type="evidence" value="ECO:0007669"/>
    <property type="project" value="TreeGrafter"/>
</dbReference>